<protein>
    <submittedName>
        <fullName evidence="1">Uncharacterized protein</fullName>
    </submittedName>
</protein>
<dbReference type="KEGG" id="nzl:D0T92_01345"/>
<dbReference type="EMBL" id="CP031700">
    <property type="protein sequence ID" value="QEY25318.1"/>
    <property type="molecule type" value="Genomic_DNA"/>
</dbReference>
<gene>
    <name evidence="1" type="ORF">D0T92_01345</name>
</gene>
<dbReference type="RefSeq" id="WP_151049491.1">
    <property type="nucleotide sequence ID" value="NZ_CP031700.1"/>
</dbReference>
<name>A0A5J6PRF2_9NEIS</name>
<keyword evidence="2" id="KW-1185">Reference proteome</keyword>
<evidence type="ECO:0000313" key="1">
    <source>
        <dbReference type="EMBL" id="QEY25318.1"/>
    </source>
</evidence>
<dbReference type="OrthoDB" id="9135677at2"/>
<dbReference type="Proteomes" id="UP000325713">
    <property type="component" value="Chromosome"/>
</dbReference>
<accession>A0A5J6PRF2</accession>
<evidence type="ECO:0000313" key="2">
    <source>
        <dbReference type="Proteomes" id="UP000325713"/>
    </source>
</evidence>
<sequence length="85" mass="9852">MPLEDKIIMHYYDGTKIQLADRVKLGNSKGIVVALIGEGLYESEYLLKDWSYLKHGLLIYFDKYGLIYYVNIEQDISFIERGLSA</sequence>
<proteinExistence type="predicted"/>
<dbReference type="AlphaFoldDB" id="A0A5J6PRF2"/>
<organism evidence="1 2">
    <name type="scientific">Neisseria zalophi</name>
    <dbReference type="NCBI Taxonomy" id="640030"/>
    <lineage>
        <taxon>Bacteria</taxon>
        <taxon>Pseudomonadati</taxon>
        <taxon>Pseudomonadota</taxon>
        <taxon>Betaproteobacteria</taxon>
        <taxon>Neisseriales</taxon>
        <taxon>Neisseriaceae</taxon>
        <taxon>Neisseria</taxon>
    </lineage>
</organism>
<reference evidence="1 2" key="1">
    <citation type="submission" date="2018-08" db="EMBL/GenBank/DDBJ databases">
        <title>Neisseria zalophi ATCC BAA-2455 complete genome.</title>
        <authorList>
            <person name="Veseli I.A."/>
            <person name="Buttler R."/>
            <person name="Mascarenhas dos Santos A.C."/>
            <person name="Pombert J.-F."/>
        </authorList>
    </citation>
    <scope>NUCLEOTIDE SEQUENCE [LARGE SCALE GENOMIC DNA]</scope>
    <source>
        <strain evidence="1 2">ATCC BAA-2455</strain>
    </source>
</reference>